<dbReference type="InterPro" id="IPR031367">
    <property type="entry name" value="CCDC24"/>
</dbReference>
<accession>A0ABD0K8Q3</accession>
<feature type="compositionally biased region" description="Low complexity" evidence="1">
    <location>
        <begin position="378"/>
        <end position="408"/>
    </location>
</feature>
<comment type="caution">
    <text evidence="2">The sequence shown here is derived from an EMBL/GenBank/DDBJ whole genome shotgun (WGS) entry which is preliminary data.</text>
</comment>
<keyword evidence="3" id="KW-1185">Reference proteome</keyword>
<evidence type="ECO:0008006" key="4">
    <source>
        <dbReference type="Google" id="ProtNLM"/>
    </source>
</evidence>
<dbReference type="PANTHER" id="PTHR28601">
    <property type="entry name" value="COILED-COIL DOMAIN-CONTAINING PROTEIN 24"/>
    <property type="match status" value="1"/>
</dbReference>
<feature type="region of interest" description="Disordered" evidence="1">
    <location>
        <begin position="127"/>
        <end position="159"/>
    </location>
</feature>
<dbReference type="PANTHER" id="PTHR28601:SF1">
    <property type="entry name" value="COILED-COIL DOMAIN-CONTAINING PROTEIN 24"/>
    <property type="match status" value="1"/>
</dbReference>
<dbReference type="Pfam" id="PF15669">
    <property type="entry name" value="CCDC24"/>
    <property type="match status" value="1"/>
</dbReference>
<reference evidence="2 3" key="1">
    <citation type="journal article" date="2023" name="Sci. Data">
        <title>Genome assembly of the Korean intertidal mud-creeper Batillaria attramentaria.</title>
        <authorList>
            <person name="Patra A.K."/>
            <person name="Ho P.T."/>
            <person name="Jun S."/>
            <person name="Lee S.J."/>
            <person name="Kim Y."/>
            <person name="Won Y.J."/>
        </authorList>
    </citation>
    <scope>NUCLEOTIDE SEQUENCE [LARGE SCALE GENOMIC DNA]</scope>
    <source>
        <strain evidence="2">Wonlab-2016</strain>
    </source>
</reference>
<dbReference type="AlphaFoldDB" id="A0ABD0K8Q3"/>
<evidence type="ECO:0000313" key="2">
    <source>
        <dbReference type="EMBL" id="KAK7483462.1"/>
    </source>
</evidence>
<evidence type="ECO:0000313" key="3">
    <source>
        <dbReference type="Proteomes" id="UP001519460"/>
    </source>
</evidence>
<organism evidence="2 3">
    <name type="scientific">Batillaria attramentaria</name>
    <dbReference type="NCBI Taxonomy" id="370345"/>
    <lineage>
        <taxon>Eukaryota</taxon>
        <taxon>Metazoa</taxon>
        <taxon>Spiralia</taxon>
        <taxon>Lophotrochozoa</taxon>
        <taxon>Mollusca</taxon>
        <taxon>Gastropoda</taxon>
        <taxon>Caenogastropoda</taxon>
        <taxon>Sorbeoconcha</taxon>
        <taxon>Cerithioidea</taxon>
        <taxon>Batillariidae</taxon>
        <taxon>Batillaria</taxon>
    </lineage>
</organism>
<evidence type="ECO:0000256" key="1">
    <source>
        <dbReference type="SAM" id="MobiDB-lite"/>
    </source>
</evidence>
<dbReference type="Proteomes" id="UP001519460">
    <property type="component" value="Unassembled WGS sequence"/>
</dbReference>
<dbReference type="EMBL" id="JACVVK020000226">
    <property type="protein sequence ID" value="KAK7483462.1"/>
    <property type="molecule type" value="Genomic_DNA"/>
</dbReference>
<proteinExistence type="predicted"/>
<feature type="region of interest" description="Disordered" evidence="1">
    <location>
        <begin position="349"/>
        <end position="480"/>
    </location>
</feature>
<protein>
    <recommendedName>
        <fullName evidence="4">Coiled-coil domain-containing protein 24</fullName>
    </recommendedName>
</protein>
<gene>
    <name evidence="2" type="ORF">BaRGS_00025261</name>
</gene>
<feature type="compositionally biased region" description="Polar residues" evidence="1">
    <location>
        <begin position="349"/>
        <end position="360"/>
    </location>
</feature>
<sequence length="492" mass="53036">MATFPIDPGAYTPPLSLWQLVEQHVSPSEQEEIKSMLGASLVDQTLELRNEINLLLEIWQDYREETESENKTTPRLAEPPHVRDRLIQEICFLADSVKEKSRTKGMDLPAVLSRHSSQVLDYAEEVRRSGSSLGSARPLTARSPDGHQTPLSPTSQADSRRCLSAAISEDVSSADSKLNYLDFSEVCSRLRSTLEKEMEQLESDIAFLQSCLDDEANVRSGGVTPSLSREPTITELRKERSLLEKELLSAETIPSTPPVSKPAFATGGTTANIKMQNLGPDALRRRPIQTPGSAGSARAMPLKAHHSLTLTSPSADSFASTADSSSSIHSSSSEFDILDRLEAMNISANNTSAPGITQNPDLADVYKVTGDSPPTTQASHVAPSISPSSSTNSASYKSPSSAASSPPSRYQSCSESEEGARRQRSGAGARRRTVSPGRVRVVPVGSITDPRFGAGDGGHFIPSPPPGDKPQLPRPSSADRFRKFVLQCRDGT</sequence>
<feature type="region of interest" description="Disordered" evidence="1">
    <location>
        <begin position="252"/>
        <end position="300"/>
    </location>
</feature>
<name>A0ABD0K8Q3_9CAEN</name>
<feature type="compositionally biased region" description="Low complexity" evidence="1">
    <location>
        <begin position="434"/>
        <end position="446"/>
    </location>
</feature>